<evidence type="ECO:0000256" key="1">
    <source>
        <dbReference type="SAM" id="Phobius"/>
    </source>
</evidence>
<reference evidence="2" key="1">
    <citation type="journal article" date="2014" name="Front. Microbiol.">
        <title>High frequency of phylogenetically diverse reductive dehalogenase-homologous genes in deep subseafloor sedimentary metagenomes.</title>
        <authorList>
            <person name="Kawai M."/>
            <person name="Futagami T."/>
            <person name="Toyoda A."/>
            <person name="Takaki Y."/>
            <person name="Nishi S."/>
            <person name="Hori S."/>
            <person name="Arai W."/>
            <person name="Tsubouchi T."/>
            <person name="Morono Y."/>
            <person name="Uchiyama I."/>
            <person name="Ito T."/>
            <person name="Fujiyama A."/>
            <person name="Inagaki F."/>
            <person name="Takami H."/>
        </authorList>
    </citation>
    <scope>NUCLEOTIDE SEQUENCE</scope>
    <source>
        <strain evidence="2">Expedition CK06-06</strain>
    </source>
</reference>
<feature type="transmembrane region" description="Helical" evidence="1">
    <location>
        <begin position="127"/>
        <end position="148"/>
    </location>
</feature>
<organism evidence="2">
    <name type="scientific">marine sediment metagenome</name>
    <dbReference type="NCBI Taxonomy" id="412755"/>
    <lineage>
        <taxon>unclassified sequences</taxon>
        <taxon>metagenomes</taxon>
        <taxon>ecological metagenomes</taxon>
    </lineage>
</organism>
<dbReference type="AlphaFoldDB" id="X1DKP7"/>
<feature type="non-terminal residue" evidence="2">
    <location>
        <position position="1"/>
    </location>
</feature>
<evidence type="ECO:0000313" key="2">
    <source>
        <dbReference type="EMBL" id="GAG96971.1"/>
    </source>
</evidence>
<protein>
    <submittedName>
        <fullName evidence="2">Uncharacterized protein</fullName>
    </submittedName>
</protein>
<feature type="transmembrane region" description="Helical" evidence="1">
    <location>
        <begin position="85"/>
        <end position="103"/>
    </location>
</feature>
<feature type="transmembrane region" description="Helical" evidence="1">
    <location>
        <begin position="21"/>
        <end position="47"/>
    </location>
</feature>
<name>X1DKP7_9ZZZZ</name>
<comment type="caution">
    <text evidence="2">The sequence shown here is derived from an EMBL/GenBank/DDBJ whole genome shotgun (WGS) entry which is preliminary data.</text>
</comment>
<gene>
    <name evidence="2" type="ORF">S01H4_45163</name>
</gene>
<feature type="transmembrane region" description="Helical" evidence="1">
    <location>
        <begin position="53"/>
        <end position="73"/>
    </location>
</feature>
<accession>X1DKP7</accession>
<keyword evidence="1" id="KW-1133">Transmembrane helix</keyword>
<keyword evidence="1" id="KW-0472">Membrane</keyword>
<sequence length="152" mass="17044">PSLIYLARSLKDENVYENTRKLALGTGIFISVIAALSGVVTGGAQIIKDIHGFFALLSWIGGIIVCFLFGFLMRKSPKYSRSASNLSFVIAGIFGSFLVPFFITNFCSAFPDICGSFGERVYTIMPIYEWVVMFSILVWYLFNSIYIFKKKI</sequence>
<keyword evidence="1" id="KW-0812">Transmembrane</keyword>
<proteinExistence type="predicted"/>
<dbReference type="EMBL" id="BART01025119">
    <property type="protein sequence ID" value="GAG96971.1"/>
    <property type="molecule type" value="Genomic_DNA"/>
</dbReference>